<evidence type="ECO:0000313" key="3">
    <source>
        <dbReference type="Proteomes" id="UP001141806"/>
    </source>
</evidence>
<sequence length="138" mass="15280">MKPQQNPNSGGISFLSRKGGQRGNGGVNRGGSERKQLSRGVLIPENRGRRSLLCRPVRTEGGRRVVTEKKIEKITSQATGAGLQEGSNGCSRSSNRREALLELGSWSKLLREEERFTATSYYCKFRTNPRANGYKPKP</sequence>
<comment type="caution">
    <text evidence="2">The sequence shown here is derived from an EMBL/GenBank/DDBJ whole genome shotgun (WGS) entry which is preliminary data.</text>
</comment>
<feature type="compositionally biased region" description="Polar residues" evidence="1">
    <location>
        <begin position="1"/>
        <end position="11"/>
    </location>
</feature>
<dbReference type="AlphaFoldDB" id="A0A9Q0KJH6"/>
<organism evidence="2 3">
    <name type="scientific">Protea cynaroides</name>
    <dbReference type="NCBI Taxonomy" id="273540"/>
    <lineage>
        <taxon>Eukaryota</taxon>
        <taxon>Viridiplantae</taxon>
        <taxon>Streptophyta</taxon>
        <taxon>Embryophyta</taxon>
        <taxon>Tracheophyta</taxon>
        <taxon>Spermatophyta</taxon>
        <taxon>Magnoliopsida</taxon>
        <taxon>Proteales</taxon>
        <taxon>Proteaceae</taxon>
        <taxon>Protea</taxon>
    </lineage>
</organism>
<feature type="region of interest" description="Disordered" evidence="1">
    <location>
        <begin position="1"/>
        <end position="45"/>
    </location>
</feature>
<keyword evidence="3" id="KW-1185">Reference proteome</keyword>
<dbReference type="Proteomes" id="UP001141806">
    <property type="component" value="Unassembled WGS sequence"/>
</dbReference>
<proteinExistence type="predicted"/>
<gene>
    <name evidence="2" type="ORF">NE237_004475</name>
</gene>
<evidence type="ECO:0000256" key="1">
    <source>
        <dbReference type="SAM" id="MobiDB-lite"/>
    </source>
</evidence>
<accession>A0A9Q0KJH6</accession>
<reference evidence="2" key="1">
    <citation type="journal article" date="2023" name="Plant J.">
        <title>The genome of the king protea, Protea cynaroides.</title>
        <authorList>
            <person name="Chang J."/>
            <person name="Duong T.A."/>
            <person name="Schoeman C."/>
            <person name="Ma X."/>
            <person name="Roodt D."/>
            <person name="Barker N."/>
            <person name="Li Z."/>
            <person name="Van de Peer Y."/>
            <person name="Mizrachi E."/>
        </authorList>
    </citation>
    <scope>NUCLEOTIDE SEQUENCE</scope>
    <source>
        <tissue evidence="2">Young leaves</tissue>
    </source>
</reference>
<evidence type="ECO:0000313" key="2">
    <source>
        <dbReference type="EMBL" id="KAJ4971376.1"/>
    </source>
</evidence>
<protein>
    <submittedName>
        <fullName evidence="2">Uncharacterized protein</fullName>
    </submittedName>
</protein>
<name>A0A9Q0KJH6_9MAGN</name>
<dbReference type="EMBL" id="JAMYWD010000005">
    <property type="protein sequence ID" value="KAJ4971376.1"/>
    <property type="molecule type" value="Genomic_DNA"/>
</dbReference>